<comment type="subcellular location">
    <subcellularLocation>
        <location evidence="1">Mitochondrion membrane</location>
    </subcellularLocation>
</comment>
<keyword evidence="5" id="KW-0375">Hydrogen ion transport</keyword>
<dbReference type="Pfam" id="PF04718">
    <property type="entry name" value="ATP-synt_G"/>
    <property type="match status" value="1"/>
</dbReference>
<organism evidence="11 12">
    <name type="scientific">Parnassius mnemosyne</name>
    <name type="common">clouded apollo</name>
    <dbReference type="NCBI Taxonomy" id="213953"/>
    <lineage>
        <taxon>Eukaryota</taxon>
        <taxon>Metazoa</taxon>
        <taxon>Ecdysozoa</taxon>
        <taxon>Arthropoda</taxon>
        <taxon>Hexapoda</taxon>
        <taxon>Insecta</taxon>
        <taxon>Pterygota</taxon>
        <taxon>Neoptera</taxon>
        <taxon>Endopterygota</taxon>
        <taxon>Lepidoptera</taxon>
        <taxon>Glossata</taxon>
        <taxon>Ditrysia</taxon>
        <taxon>Papilionoidea</taxon>
        <taxon>Papilionidae</taxon>
        <taxon>Parnassiinae</taxon>
        <taxon>Parnassini</taxon>
        <taxon>Parnassius</taxon>
        <taxon>Driopa</taxon>
    </lineage>
</organism>
<comment type="caution">
    <text evidence="11">The sequence shown here is derived from an EMBL/GenBank/DDBJ whole genome shotgun (WGS) entry which is preliminary data.</text>
</comment>
<reference evidence="11 12" key="1">
    <citation type="submission" date="2023-11" db="EMBL/GenBank/DDBJ databases">
        <authorList>
            <person name="Hedman E."/>
            <person name="Englund M."/>
            <person name="Stromberg M."/>
            <person name="Nyberg Akerstrom W."/>
            <person name="Nylinder S."/>
            <person name="Jareborg N."/>
            <person name="Kallberg Y."/>
            <person name="Kronander E."/>
        </authorList>
    </citation>
    <scope>NUCLEOTIDE SEQUENCE [LARGE SCALE GENOMIC DNA]</scope>
</reference>
<dbReference type="GO" id="GO:0031966">
    <property type="term" value="C:mitochondrial membrane"/>
    <property type="evidence" value="ECO:0007669"/>
    <property type="project" value="UniProtKB-SubCell"/>
</dbReference>
<evidence type="ECO:0000256" key="9">
    <source>
        <dbReference type="ARBA" id="ARBA00023310"/>
    </source>
</evidence>
<accession>A0AAV1LX25</accession>
<evidence type="ECO:0000256" key="1">
    <source>
        <dbReference type="ARBA" id="ARBA00004325"/>
    </source>
</evidence>
<evidence type="ECO:0000256" key="3">
    <source>
        <dbReference type="ARBA" id="ARBA00022448"/>
    </source>
</evidence>
<keyword evidence="10" id="KW-0812">Transmembrane</keyword>
<dbReference type="Proteomes" id="UP001314205">
    <property type="component" value="Unassembled WGS sequence"/>
</dbReference>
<keyword evidence="4" id="KW-0138">CF(0)</keyword>
<dbReference type="GO" id="GO:0015986">
    <property type="term" value="P:proton motive force-driven ATP synthesis"/>
    <property type="evidence" value="ECO:0007669"/>
    <property type="project" value="InterPro"/>
</dbReference>
<keyword evidence="8 10" id="KW-0472">Membrane</keyword>
<protein>
    <submittedName>
        <fullName evidence="11">Uncharacterized protein</fullName>
    </submittedName>
</protein>
<keyword evidence="6" id="KW-0406">Ion transport</keyword>
<keyword evidence="3" id="KW-0813">Transport</keyword>
<dbReference type="AlphaFoldDB" id="A0AAV1LX25"/>
<evidence type="ECO:0000256" key="10">
    <source>
        <dbReference type="SAM" id="Phobius"/>
    </source>
</evidence>
<evidence type="ECO:0000256" key="4">
    <source>
        <dbReference type="ARBA" id="ARBA00022547"/>
    </source>
</evidence>
<dbReference type="GO" id="GO:0045259">
    <property type="term" value="C:proton-transporting ATP synthase complex"/>
    <property type="evidence" value="ECO:0007669"/>
    <property type="project" value="UniProtKB-KW"/>
</dbReference>
<keyword evidence="9" id="KW-0066">ATP synthesis</keyword>
<feature type="transmembrane region" description="Helical" evidence="10">
    <location>
        <begin position="6"/>
        <end position="25"/>
    </location>
</feature>
<evidence type="ECO:0000256" key="8">
    <source>
        <dbReference type="ARBA" id="ARBA00023136"/>
    </source>
</evidence>
<feature type="transmembrane region" description="Helical" evidence="10">
    <location>
        <begin position="117"/>
        <end position="133"/>
    </location>
</feature>
<evidence type="ECO:0000256" key="5">
    <source>
        <dbReference type="ARBA" id="ARBA00022781"/>
    </source>
</evidence>
<evidence type="ECO:0000256" key="6">
    <source>
        <dbReference type="ARBA" id="ARBA00023065"/>
    </source>
</evidence>
<evidence type="ECO:0000256" key="7">
    <source>
        <dbReference type="ARBA" id="ARBA00023128"/>
    </source>
</evidence>
<dbReference type="InterPro" id="IPR006808">
    <property type="entry name" value="ATP_synth_F0_gsu_mt"/>
</dbReference>
<keyword evidence="10" id="KW-1133">Transmembrane helix</keyword>
<evidence type="ECO:0000256" key="2">
    <source>
        <dbReference type="ARBA" id="ARBA00005699"/>
    </source>
</evidence>
<evidence type="ECO:0000313" key="11">
    <source>
        <dbReference type="EMBL" id="CAK1599598.1"/>
    </source>
</evidence>
<name>A0AAV1LX25_9NEOP</name>
<dbReference type="GO" id="GO:0015078">
    <property type="term" value="F:proton transmembrane transporter activity"/>
    <property type="evidence" value="ECO:0007669"/>
    <property type="project" value="InterPro"/>
</dbReference>
<keyword evidence="12" id="KW-1185">Reference proteome</keyword>
<sequence length="147" mass="16730">MVLSVLLFLKCIGVGNSVIIIIVAVESSQRGFRLAPTITEGPVFGRRKEKLLRLILEKRNQVLQSNLGQKMSVAKRYYTLEMSPPSINESQKLQEDVELVKDFIKSGCYKYLTVKQAWLLLLMCTEVGLWFFMGETIGKMHIVGYKV</sequence>
<dbReference type="EMBL" id="CAVLGL010000115">
    <property type="protein sequence ID" value="CAK1599598.1"/>
    <property type="molecule type" value="Genomic_DNA"/>
</dbReference>
<keyword evidence="7" id="KW-0496">Mitochondrion</keyword>
<gene>
    <name evidence="11" type="ORF">PARMNEM_LOCUS18463</name>
</gene>
<comment type="similarity">
    <text evidence="2">Belongs to the ATPase g subunit family.</text>
</comment>
<evidence type="ECO:0000313" key="12">
    <source>
        <dbReference type="Proteomes" id="UP001314205"/>
    </source>
</evidence>
<proteinExistence type="inferred from homology"/>